<gene>
    <name evidence="7 8" type="primary">mltG</name>
    <name evidence="8" type="ORF">DI609_01775</name>
</gene>
<dbReference type="EC" id="4.2.2.29" evidence="7"/>
<dbReference type="GO" id="GO:0005886">
    <property type="term" value="C:plasma membrane"/>
    <property type="evidence" value="ECO:0007669"/>
    <property type="project" value="UniProtKB-UniRule"/>
</dbReference>
<evidence type="ECO:0000256" key="5">
    <source>
        <dbReference type="ARBA" id="ARBA00023239"/>
    </source>
</evidence>
<evidence type="ECO:0000256" key="4">
    <source>
        <dbReference type="ARBA" id="ARBA00023136"/>
    </source>
</evidence>
<dbReference type="EMBL" id="QFNY01000022">
    <property type="protein sequence ID" value="PZP02937.1"/>
    <property type="molecule type" value="Genomic_DNA"/>
</dbReference>
<comment type="similarity">
    <text evidence="7">Belongs to the transglycosylase MltG family.</text>
</comment>
<dbReference type="GO" id="GO:0071555">
    <property type="term" value="P:cell wall organization"/>
    <property type="evidence" value="ECO:0007669"/>
    <property type="project" value="UniProtKB-KW"/>
</dbReference>
<dbReference type="InterPro" id="IPR003770">
    <property type="entry name" value="MLTG-like"/>
</dbReference>
<keyword evidence="5 7" id="KW-0456">Lyase</keyword>
<keyword evidence="4 7" id="KW-0472">Membrane</keyword>
<organism evidence="8 9">
    <name type="scientific">Corynebacterium urealyticum</name>
    <dbReference type="NCBI Taxonomy" id="43771"/>
    <lineage>
        <taxon>Bacteria</taxon>
        <taxon>Bacillati</taxon>
        <taxon>Actinomycetota</taxon>
        <taxon>Actinomycetes</taxon>
        <taxon>Mycobacteriales</taxon>
        <taxon>Corynebacteriaceae</taxon>
        <taxon>Corynebacterium</taxon>
    </lineage>
</organism>
<evidence type="ECO:0000256" key="7">
    <source>
        <dbReference type="HAMAP-Rule" id="MF_02065"/>
    </source>
</evidence>
<dbReference type="Gene3D" id="3.30.1490.480">
    <property type="entry name" value="Endolytic murein transglycosylase"/>
    <property type="match status" value="1"/>
</dbReference>
<dbReference type="HAMAP" id="MF_02065">
    <property type="entry name" value="MltG"/>
    <property type="match status" value="1"/>
</dbReference>
<comment type="catalytic activity">
    <reaction evidence="7">
        <text>a peptidoglycan chain = a peptidoglycan chain with N-acetyl-1,6-anhydromuramyl-[peptide] at the reducing end + a peptidoglycan chain with N-acetylglucosamine at the non-reducing end.</text>
        <dbReference type="EC" id="4.2.2.29"/>
    </reaction>
</comment>
<dbReference type="PANTHER" id="PTHR30518">
    <property type="entry name" value="ENDOLYTIC MUREIN TRANSGLYCOSYLASE"/>
    <property type="match status" value="1"/>
</dbReference>
<keyword evidence="1 7" id="KW-1003">Cell membrane</keyword>
<evidence type="ECO:0000256" key="2">
    <source>
        <dbReference type="ARBA" id="ARBA00022692"/>
    </source>
</evidence>
<evidence type="ECO:0000313" key="9">
    <source>
        <dbReference type="Proteomes" id="UP000249451"/>
    </source>
</evidence>
<evidence type="ECO:0000256" key="1">
    <source>
        <dbReference type="ARBA" id="ARBA00022475"/>
    </source>
</evidence>
<accession>A0A2W5BCC8</accession>
<evidence type="ECO:0000256" key="6">
    <source>
        <dbReference type="ARBA" id="ARBA00023316"/>
    </source>
</evidence>
<keyword evidence="6 7" id="KW-0961">Cell wall biogenesis/degradation</keyword>
<evidence type="ECO:0000256" key="3">
    <source>
        <dbReference type="ARBA" id="ARBA00022989"/>
    </source>
</evidence>
<sequence>MTLKRSMQPKYRRRRQLAVALALALTLLLVGISGYVWYQRSVVGQRDYEGAGNGTVVMVKVGEGDSLSSIAPTLVEEKIVGSRRALMREAESRDASLQTGYYPLQEKMSASAALDALTDDANRRGVVDIPTGLTLEDVTVVGGKTREGIYSLISAQTCSSEDECISSDALREAVVSSTPEELEVPQWAKGAVAERTDDPRRIEGLISPGVHLFDPTSTPQEIMRELISNSAAEYEATGLLSAAEAVGLSPYEMIAAASLVEREAPAGDFDKVARVILNRLKEDQRLEFDSTVNYDVAEQEVATTDSDRARRTPWNTYAKKGLPETPIASPGIQALQAMEHPAEGDWLYFVTINKDGETVFNRDFDAHEAAIEKARANGVLDSAR</sequence>
<evidence type="ECO:0000313" key="8">
    <source>
        <dbReference type="EMBL" id="PZP02937.1"/>
    </source>
</evidence>
<keyword evidence="3 7" id="KW-1133">Transmembrane helix</keyword>
<dbReference type="PANTHER" id="PTHR30518:SF2">
    <property type="entry name" value="ENDOLYTIC MUREIN TRANSGLYCOSYLASE"/>
    <property type="match status" value="1"/>
</dbReference>
<protein>
    <recommendedName>
        <fullName evidence="7">Endolytic murein transglycosylase</fullName>
        <ecNumber evidence="7">4.2.2.29</ecNumber>
    </recommendedName>
    <alternativeName>
        <fullName evidence="7">Peptidoglycan lytic transglycosylase</fullName>
    </alternativeName>
    <alternativeName>
        <fullName evidence="7">Peptidoglycan polymerization terminase</fullName>
    </alternativeName>
</protein>
<dbReference type="AlphaFoldDB" id="A0A2W5BCC8"/>
<dbReference type="Proteomes" id="UP000249451">
    <property type="component" value="Unassembled WGS sequence"/>
</dbReference>
<dbReference type="NCBIfam" id="TIGR00247">
    <property type="entry name" value="endolytic transglycosylase MltG"/>
    <property type="match status" value="1"/>
</dbReference>
<feature type="site" description="Important for catalytic activity" evidence="7">
    <location>
        <position position="263"/>
    </location>
</feature>
<proteinExistence type="inferred from homology"/>
<comment type="caution">
    <text evidence="8">The sequence shown here is derived from an EMBL/GenBank/DDBJ whole genome shotgun (WGS) entry which is preliminary data.</text>
</comment>
<reference evidence="8 9" key="1">
    <citation type="submission" date="2017-11" db="EMBL/GenBank/DDBJ databases">
        <title>Infants hospitalized years apart are colonized by the same room-sourced microbial strains.</title>
        <authorList>
            <person name="Brooks B."/>
            <person name="Olm M.R."/>
            <person name="Firek B.A."/>
            <person name="Baker R."/>
            <person name="Thomas B.C."/>
            <person name="Morowitz M.J."/>
            <person name="Banfield J.F."/>
        </authorList>
    </citation>
    <scope>NUCLEOTIDE SEQUENCE [LARGE SCALE GENOMIC DNA]</scope>
    <source>
        <strain evidence="8">S2_012_000_R3_87</strain>
    </source>
</reference>
<dbReference type="GO" id="GO:0008932">
    <property type="term" value="F:lytic endotransglycosylase activity"/>
    <property type="evidence" value="ECO:0007669"/>
    <property type="project" value="UniProtKB-UniRule"/>
</dbReference>
<name>A0A2W5BCC8_9CORY</name>
<dbReference type="GO" id="GO:0009252">
    <property type="term" value="P:peptidoglycan biosynthetic process"/>
    <property type="evidence" value="ECO:0007669"/>
    <property type="project" value="UniProtKB-UniRule"/>
</dbReference>
<dbReference type="Pfam" id="PF02618">
    <property type="entry name" value="YceG"/>
    <property type="match status" value="1"/>
</dbReference>
<comment type="function">
    <text evidence="7">Functions as a peptidoglycan terminase that cleaves nascent peptidoglycan strands endolytically to terminate their elongation.</text>
</comment>
<keyword evidence="2 7" id="KW-0812">Transmembrane</keyword>